<dbReference type="STRING" id="1118202.SAMN05443429_1232"/>
<evidence type="ECO:0000313" key="4">
    <source>
        <dbReference type="Proteomes" id="UP000184335"/>
    </source>
</evidence>
<reference evidence="3 4" key="1">
    <citation type="submission" date="2016-11" db="EMBL/GenBank/DDBJ databases">
        <authorList>
            <person name="Jaros S."/>
            <person name="Januszkiewicz K."/>
            <person name="Wedrychowicz H."/>
        </authorList>
    </citation>
    <scope>NUCLEOTIDE SEQUENCE [LARGE SCALE GENOMIC DNA]</scope>
    <source>
        <strain evidence="3 4">DSM 25479</strain>
    </source>
</reference>
<feature type="transmembrane region" description="Helical" evidence="1">
    <location>
        <begin position="75"/>
        <end position="94"/>
    </location>
</feature>
<proteinExistence type="predicted"/>
<dbReference type="OrthoDB" id="9899318at2"/>
<protein>
    <submittedName>
        <fullName evidence="3">Uncharacterized protein</fullName>
    </submittedName>
</protein>
<keyword evidence="1" id="KW-0812">Transmembrane</keyword>
<dbReference type="AlphaFoldDB" id="A0A1M6HWY8"/>
<feature type="transmembrane region" description="Helical" evidence="1">
    <location>
        <begin position="48"/>
        <end position="69"/>
    </location>
</feature>
<dbReference type="RefSeq" id="WP_073181053.1">
    <property type="nucleotide sequence ID" value="NZ_CP063145.1"/>
</dbReference>
<sequence length="98" mass="12053">MKKRIKDNELKEKKSDFFEVFEEWHDRKYSDEYRYRNKLPFYFNQKNYLKIGFLSLVIPLLCLIISIIIDLGIGFYIFFLLTCFPGMRLIIKYYNSKQ</sequence>
<evidence type="ECO:0000313" key="5">
    <source>
        <dbReference type="Proteomes" id="UP000593605"/>
    </source>
</evidence>
<gene>
    <name evidence="2" type="ORF">IMZ16_05395</name>
    <name evidence="3" type="ORF">SAMN05443429_1232</name>
</gene>
<dbReference type="EMBL" id="FQYI01000023">
    <property type="protein sequence ID" value="SHJ26756.1"/>
    <property type="molecule type" value="Genomic_DNA"/>
</dbReference>
<accession>A0A1M6HWY8</accession>
<evidence type="ECO:0000313" key="2">
    <source>
        <dbReference type="EMBL" id="QOR72985.1"/>
    </source>
</evidence>
<reference evidence="2 5" key="2">
    <citation type="submission" date="2020-10" db="EMBL/GenBank/DDBJ databases">
        <title>Complete genome of Cruoricapor ignavus strain M1214 isolated from the blood culture of a febrile patient.</title>
        <authorList>
            <person name="Guglielmino C.J.D."/>
        </authorList>
    </citation>
    <scope>NUCLEOTIDE SEQUENCE [LARGE SCALE GENOMIC DNA]</scope>
    <source>
        <strain evidence="2 5">M1214</strain>
    </source>
</reference>
<dbReference type="KEGG" id="civ:IMZ16_05395"/>
<evidence type="ECO:0000256" key="1">
    <source>
        <dbReference type="SAM" id="Phobius"/>
    </source>
</evidence>
<evidence type="ECO:0000313" key="3">
    <source>
        <dbReference type="EMBL" id="SHJ26756.1"/>
    </source>
</evidence>
<dbReference type="EMBL" id="CP063145">
    <property type="protein sequence ID" value="QOR72985.1"/>
    <property type="molecule type" value="Genomic_DNA"/>
</dbReference>
<keyword evidence="4" id="KW-1185">Reference proteome</keyword>
<keyword evidence="1" id="KW-0472">Membrane</keyword>
<dbReference type="Proteomes" id="UP000593605">
    <property type="component" value="Chromosome"/>
</dbReference>
<dbReference type="Proteomes" id="UP000184335">
    <property type="component" value="Unassembled WGS sequence"/>
</dbReference>
<organism evidence="3 4">
    <name type="scientific">Cruoricaptor ignavus</name>
    <dbReference type="NCBI Taxonomy" id="1118202"/>
    <lineage>
        <taxon>Bacteria</taxon>
        <taxon>Pseudomonadati</taxon>
        <taxon>Bacteroidota</taxon>
        <taxon>Flavobacteriia</taxon>
        <taxon>Flavobacteriales</taxon>
        <taxon>Weeksellaceae</taxon>
        <taxon>Cruoricaptor</taxon>
    </lineage>
</organism>
<name>A0A1M6HWY8_9FLAO</name>
<keyword evidence="1" id="KW-1133">Transmembrane helix</keyword>